<comment type="similarity">
    <text evidence="1">Belongs to the HipA Ser/Thr kinase family.</text>
</comment>
<dbReference type="Gene3D" id="1.10.1070.20">
    <property type="match status" value="1"/>
</dbReference>
<dbReference type="InterPro" id="IPR012893">
    <property type="entry name" value="HipA-like_C"/>
</dbReference>
<organism evidence="5 6">
    <name type="scientific">Olivibacter ginsenosidimutans</name>
    <dbReference type="NCBI Taxonomy" id="1176537"/>
    <lineage>
        <taxon>Bacteria</taxon>
        <taxon>Pseudomonadati</taxon>
        <taxon>Bacteroidota</taxon>
        <taxon>Sphingobacteriia</taxon>
        <taxon>Sphingobacteriales</taxon>
        <taxon>Sphingobacteriaceae</taxon>
        <taxon>Olivibacter</taxon>
    </lineage>
</organism>
<evidence type="ECO:0000313" key="5">
    <source>
        <dbReference type="EMBL" id="GAA4808936.1"/>
    </source>
</evidence>
<keyword evidence="2" id="KW-0808">Transferase</keyword>
<dbReference type="Pfam" id="PF07804">
    <property type="entry name" value="HipA_C"/>
    <property type="match status" value="1"/>
</dbReference>
<dbReference type="PANTHER" id="PTHR37419">
    <property type="entry name" value="SERINE/THREONINE-PROTEIN KINASE TOXIN HIPA"/>
    <property type="match status" value="1"/>
</dbReference>
<dbReference type="PANTHER" id="PTHR37419:SF8">
    <property type="entry name" value="TOXIN YJJJ"/>
    <property type="match status" value="1"/>
</dbReference>
<keyword evidence="6" id="KW-1185">Reference proteome</keyword>
<feature type="domain" description="HipA-like C-terminal" evidence="4">
    <location>
        <begin position="180"/>
        <end position="391"/>
    </location>
</feature>
<dbReference type="RefSeq" id="WP_345235427.1">
    <property type="nucleotide sequence ID" value="NZ_BAABIQ010000044.1"/>
</dbReference>
<dbReference type="EMBL" id="BAABIQ010000044">
    <property type="protein sequence ID" value="GAA4808936.1"/>
    <property type="molecule type" value="Genomic_DNA"/>
</dbReference>
<evidence type="ECO:0000256" key="2">
    <source>
        <dbReference type="ARBA" id="ARBA00022679"/>
    </source>
</evidence>
<dbReference type="Proteomes" id="UP001501411">
    <property type="component" value="Unassembled WGS sequence"/>
</dbReference>
<dbReference type="InterPro" id="IPR052028">
    <property type="entry name" value="HipA_Ser/Thr_kinase"/>
</dbReference>
<evidence type="ECO:0000313" key="6">
    <source>
        <dbReference type="Proteomes" id="UP001501411"/>
    </source>
</evidence>
<keyword evidence="3" id="KW-0418">Kinase</keyword>
<proteinExistence type="inferred from homology"/>
<accession>A0ABP9CDR3</accession>
<reference evidence="6" key="1">
    <citation type="journal article" date="2019" name="Int. J. Syst. Evol. Microbiol.">
        <title>The Global Catalogue of Microorganisms (GCM) 10K type strain sequencing project: providing services to taxonomists for standard genome sequencing and annotation.</title>
        <authorList>
            <consortium name="The Broad Institute Genomics Platform"/>
            <consortium name="The Broad Institute Genome Sequencing Center for Infectious Disease"/>
            <person name="Wu L."/>
            <person name="Ma J."/>
        </authorList>
    </citation>
    <scope>NUCLEOTIDE SEQUENCE [LARGE SCALE GENOMIC DNA]</scope>
    <source>
        <strain evidence="6">JCM 18200</strain>
    </source>
</reference>
<evidence type="ECO:0000256" key="1">
    <source>
        <dbReference type="ARBA" id="ARBA00010164"/>
    </source>
</evidence>
<name>A0ABP9CDR3_9SPHI</name>
<comment type="caution">
    <text evidence="5">The sequence shown here is derived from an EMBL/GenBank/DDBJ whole genome shotgun (WGS) entry which is preliminary data.</text>
</comment>
<evidence type="ECO:0000259" key="4">
    <source>
        <dbReference type="Pfam" id="PF07804"/>
    </source>
</evidence>
<evidence type="ECO:0000256" key="3">
    <source>
        <dbReference type="ARBA" id="ARBA00022777"/>
    </source>
</evidence>
<protein>
    <submittedName>
        <fullName evidence="5">HipA domain-containing protein</fullName>
    </submittedName>
</protein>
<sequence length="415" mass="47417">MANRTDIWVYVHWKGMDDAKCIGILSAQQAKSRKAFSFSYDQYWITSQEQLLLDPDIVWYGGPQYPNGKENFGMFLDSMPDTWGRTLMRRRAAIRSAEEGKPAPILYDIDYLLGVHDLSRMGALRFKKDPDGDFLDNDPISPTPPWASVRELQHGATLIETSEDTDEVKKWLGMLMAPGSSLGGARPKANILDNDGHPWIAKFPSANDTIDKGAWEYLAYKLAIAAGIEMADCRLEKIAGKYHTFFTRRFDRDKMERIHFASAMTMTGKSEELIRDETPSYMEIVEFIQFSGTRVTEDLHQLWRRLVFNILISNTDDHLRNHGFILTNEGWRLSPAFDINPSIDKDGLALNIDMDNNMLDIELAKRVGVYFRLSEKEMRSIIEEVSSSIANWQTVAKEIGIPRNEQTLMRGAFKI</sequence>
<gene>
    <name evidence="5" type="ORF">GCM10023231_42780</name>
</gene>